<dbReference type="FunFam" id="1.10.510.10:FF:000021">
    <property type="entry name" value="Serine/threonine protein kinase"/>
    <property type="match status" value="1"/>
</dbReference>
<dbReference type="SUPFAM" id="SSF56112">
    <property type="entry name" value="Protein kinase-like (PK-like)"/>
    <property type="match status" value="1"/>
</dbReference>
<dbReference type="PROSITE" id="PS50011">
    <property type="entry name" value="PROTEIN_KINASE_DOM"/>
    <property type="match status" value="1"/>
</dbReference>
<dbReference type="GO" id="GO:0004674">
    <property type="term" value="F:protein serine/threonine kinase activity"/>
    <property type="evidence" value="ECO:0007669"/>
    <property type="project" value="UniProtKB-KW"/>
</dbReference>
<dbReference type="InterPro" id="IPR011009">
    <property type="entry name" value="Kinase-like_dom_sf"/>
</dbReference>
<sequence>MSDNEPTIDLSIASQIDAICDEFEAALKADERPQVGEFVDRLTATVDDRRRLAVELISLDRDYSLSRGETPEPDRYQLPEEIRDAVQQAFSTGSKTVRESNSAEMATIAPDGPAPFEPSLGDRIRYFGDYELLSEIARGGMGVVYKAKQISLNRVIALKMILSGQIAGENEIRRFQLEAESAANLDHPGIVPIYDIGEHNGQHYFSMKLIEGKTLTELSPELRGDHGKIVQLVVQIADAIHHAHQRGILHRDLKPGNVLIDGDGMPMVTDFGLARKLESGEQLTQTGAVVGTPGFMSPEQASGKGVTTSTDIYSLGAILYQLLCGRPPHASETVLDTLMSVISDPPTRPRQCDAEIPADLELIVLKSLEKDPANRYNSAAAFAADLKAFDAGELLSVRPPTAVEVAKSWMKNNVGNVMWVPVIASAVGVLVGFSLWASTFGGSPENHRSAIDTLNPDSTPALMSSLFGSLRGFFMSVLMATSSVAGLLTAKFVKTKSRFGDVLSGLSVGLLAGLIGLVAGMGPVITTTYMYGNGPQSMGEDLELLGSLAAYGKDGRSSLIRDYPAVSKLASNEVSWALVRKIKIALQYKSLTGMWVATFIVLVMFATIGVVQTVVAGSLLRAHSLGRALFSYGCFAFALVTASILFWIDVSTLMISGDHYYIRWTLPVVCFIASLLLIMAVIRRWHMAILSGTLIGVLCLTVMFFQQQFFVIQPPAIMALRSSINHELRRIQRNPEDIAPRQELVYERMKMANYLASVGWSKESAEVCSQALSDLRELDAMDSNSVANLDKGVRRDVMFSSASHMFLTGKDEQGLELLDELEQWLGVEAVPFRYRAEQLARLNRYDEITQRLKSVTFGKDDSAETIQQKGLAIQRTMEFVRRKRGQTIQEMRSWRQSIVDSILPRAADNGSVVVATDAAATKPESASDADEILSRNQNLRQWLLQSQVWKLSEPFDLADPTSIQSLERELPGQRELLSNPSDVVPSKTVEVEVGAPIWFRPESEDTRDSIWDREDAAVLAWTTFEIVEAQTLLLKLCSDDGMQVWLDGRTLLSSPQARGLYNSTTTVRFPVEPGQHTLVVKVTQAKSEWGLSADLFDELGAPLPVWGAADD</sequence>
<accession>A0A5C6B6V6</accession>
<evidence type="ECO:0000256" key="5">
    <source>
        <dbReference type="ARBA" id="ARBA00022777"/>
    </source>
</evidence>
<keyword evidence="7" id="KW-1133">Transmembrane helix</keyword>
<proteinExistence type="predicted"/>
<keyword evidence="4" id="KW-0547">Nucleotide-binding</keyword>
<keyword evidence="5 9" id="KW-0418">Kinase</keyword>
<dbReference type="InterPro" id="IPR000719">
    <property type="entry name" value="Prot_kinase_dom"/>
</dbReference>
<keyword evidence="2" id="KW-0723">Serine/threonine-protein kinase</keyword>
<dbReference type="InterPro" id="IPR008271">
    <property type="entry name" value="Ser/Thr_kinase_AS"/>
</dbReference>
<feature type="transmembrane region" description="Helical" evidence="7">
    <location>
        <begin position="660"/>
        <end position="681"/>
    </location>
</feature>
<evidence type="ECO:0000256" key="3">
    <source>
        <dbReference type="ARBA" id="ARBA00022679"/>
    </source>
</evidence>
<feature type="transmembrane region" description="Helical" evidence="7">
    <location>
        <begin position="629"/>
        <end position="648"/>
    </location>
</feature>
<feature type="transmembrane region" description="Helical" evidence="7">
    <location>
        <begin position="417"/>
        <end position="437"/>
    </location>
</feature>
<feature type="transmembrane region" description="Helical" evidence="7">
    <location>
        <begin position="472"/>
        <end position="490"/>
    </location>
</feature>
<evidence type="ECO:0000313" key="10">
    <source>
        <dbReference type="Proteomes" id="UP000320176"/>
    </source>
</evidence>
<dbReference type="Proteomes" id="UP000320176">
    <property type="component" value="Unassembled WGS sequence"/>
</dbReference>
<dbReference type="CDD" id="cd14014">
    <property type="entry name" value="STKc_PknB_like"/>
    <property type="match status" value="1"/>
</dbReference>
<feature type="domain" description="Protein kinase" evidence="8">
    <location>
        <begin position="130"/>
        <end position="389"/>
    </location>
</feature>
<dbReference type="Gene3D" id="1.10.510.10">
    <property type="entry name" value="Transferase(Phosphotransferase) domain 1"/>
    <property type="match status" value="1"/>
</dbReference>
<evidence type="ECO:0000256" key="6">
    <source>
        <dbReference type="ARBA" id="ARBA00022840"/>
    </source>
</evidence>
<evidence type="ECO:0000256" key="2">
    <source>
        <dbReference type="ARBA" id="ARBA00022527"/>
    </source>
</evidence>
<keyword evidence="7" id="KW-0812">Transmembrane</keyword>
<protein>
    <recommendedName>
        <fullName evidence="1">non-specific serine/threonine protein kinase</fullName>
        <ecNumber evidence="1">2.7.11.1</ecNumber>
    </recommendedName>
</protein>
<comment type="caution">
    <text evidence="9">The sequence shown here is derived from an EMBL/GenBank/DDBJ whole genome shotgun (WGS) entry which is preliminary data.</text>
</comment>
<dbReference type="GO" id="GO:0005524">
    <property type="term" value="F:ATP binding"/>
    <property type="evidence" value="ECO:0007669"/>
    <property type="project" value="UniProtKB-KW"/>
</dbReference>
<evidence type="ECO:0000256" key="1">
    <source>
        <dbReference type="ARBA" id="ARBA00012513"/>
    </source>
</evidence>
<feature type="transmembrane region" description="Helical" evidence="7">
    <location>
        <begin position="502"/>
        <end position="525"/>
    </location>
</feature>
<evidence type="ECO:0000256" key="4">
    <source>
        <dbReference type="ARBA" id="ARBA00022741"/>
    </source>
</evidence>
<feature type="transmembrane region" description="Helical" evidence="7">
    <location>
        <begin position="688"/>
        <end position="705"/>
    </location>
</feature>
<dbReference type="PANTHER" id="PTHR43289">
    <property type="entry name" value="MITOGEN-ACTIVATED PROTEIN KINASE KINASE KINASE 20-RELATED"/>
    <property type="match status" value="1"/>
</dbReference>
<organism evidence="9 10">
    <name type="scientific">Stieleria varia</name>
    <dbReference type="NCBI Taxonomy" id="2528005"/>
    <lineage>
        <taxon>Bacteria</taxon>
        <taxon>Pseudomonadati</taxon>
        <taxon>Planctomycetota</taxon>
        <taxon>Planctomycetia</taxon>
        <taxon>Pirellulales</taxon>
        <taxon>Pirellulaceae</taxon>
        <taxon>Stieleria</taxon>
    </lineage>
</organism>
<dbReference type="AlphaFoldDB" id="A0A5C6B6V6"/>
<gene>
    <name evidence="9" type="primary">prkC_1</name>
    <name evidence="9" type="ORF">Pla52n_00700</name>
</gene>
<dbReference type="PROSITE" id="PS00108">
    <property type="entry name" value="PROTEIN_KINASE_ST"/>
    <property type="match status" value="1"/>
</dbReference>
<dbReference type="Pfam" id="PF00069">
    <property type="entry name" value="Pkinase"/>
    <property type="match status" value="1"/>
</dbReference>
<evidence type="ECO:0000259" key="8">
    <source>
        <dbReference type="PROSITE" id="PS50011"/>
    </source>
</evidence>
<evidence type="ECO:0000313" key="9">
    <source>
        <dbReference type="EMBL" id="TWU07497.1"/>
    </source>
</evidence>
<reference evidence="9 10" key="1">
    <citation type="submission" date="2019-02" db="EMBL/GenBank/DDBJ databases">
        <title>Deep-cultivation of Planctomycetes and their phenomic and genomic characterization uncovers novel biology.</title>
        <authorList>
            <person name="Wiegand S."/>
            <person name="Jogler M."/>
            <person name="Boedeker C."/>
            <person name="Pinto D."/>
            <person name="Vollmers J."/>
            <person name="Rivas-Marin E."/>
            <person name="Kohn T."/>
            <person name="Peeters S.H."/>
            <person name="Heuer A."/>
            <person name="Rast P."/>
            <person name="Oberbeckmann S."/>
            <person name="Bunk B."/>
            <person name="Jeske O."/>
            <person name="Meyerdierks A."/>
            <person name="Storesund J.E."/>
            <person name="Kallscheuer N."/>
            <person name="Luecker S."/>
            <person name="Lage O.M."/>
            <person name="Pohl T."/>
            <person name="Merkel B.J."/>
            <person name="Hornburger P."/>
            <person name="Mueller R.-W."/>
            <person name="Bruemmer F."/>
            <person name="Labrenz M."/>
            <person name="Spormann A.M."/>
            <person name="Op Den Camp H."/>
            <person name="Overmann J."/>
            <person name="Amann R."/>
            <person name="Jetten M.S.M."/>
            <person name="Mascher T."/>
            <person name="Medema M.H."/>
            <person name="Devos D.P."/>
            <person name="Kaster A.-K."/>
            <person name="Ovreas L."/>
            <person name="Rohde M."/>
            <person name="Galperin M.Y."/>
            <person name="Jogler C."/>
        </authorList>
    </citation>
    <scope>NUCLEOTIDE SEQUENCE [LARGE SCALE GENOMIC DNA]</scope>
    <source>
        <strain evidence="9 10">Pla52n</strain>
    </source>
</reference>
<keyword evidence="7" id="KW-0472">Membrane</keyword>
<keyword evidence="10" id="KW-1185">Reference proteome</keyword>
<dbReference type="SMART" id="SM00220">
    <property type="entry name" value="S_TKc"/>
    <property type="match status" value="1"/>
</dbReference>
<dbReference type="EC" id="2.7.11.1" evidence="1"/>
<dbReference type="EMBL" id="SJPN01000001">
    <property type="protein sequence ID" value="TWU07497.1"/>
    <property type="molecule type" value="Genomic_DNA"/>
</dbReference>
<name>A0A5C6B6V6_9BACT</name>
<evidence type="ECO:0000256" key="7">
    <source>
        <dbReference type="SAM" id="Phobius"/>
    </source>
</evidence>
<keyword evidence="3 9" id="KW-0808">Transferase</keyword>
<dbReference type="PANTHER" id="PTHR43289:SF6">
    <property type="entry name" value="SERINE_THREONINE-PROTEIN KINASE NEKL-3"/>
    <property type="match status" value="1"/>
</dbReference>
<dbReference type="Gene3D" id="3.30.200.20">
    <property type="entry name" value="Phosphorylase Kinase, domain 1"/>
    <property type="match status" value="1"/>
</dbReference>
<keyword evidence="6" id="KW-0067">ATP-binding</keyword>
<feature type="transmembrane region" description="Helical" evidence="7">
    <location>
        <begin position="594"/>
        <end position="617"/>
    </location>
</feature>